<organism evidence="1 2">
    <name type="scientific">Inconstantimicrobium mannanitabidum</name>
    <dbReference type="NCBI Taxonomy" id="1604901"/>
    <lineage>
        <taxon>Bacteria</taxon>
        <taxon>Bacillati</taxon>
        <taxon>Bacillota</taxon>
        <taxon>Clostridia</taxon>
        <taxon>Eubacteriales</taxon>
        <taxon>Clostridiaceae</taxon>
        <taxon>Inconstantimicrobium</taxon>
    </lineage>
</organism>
<comment type="caution">
    <text evidence="1">The sequence shown here is derived from an EMBL/GenBank/DDBJ whole genome shotgun (WGS) entry which is preliminary data.</text>
</comment>
<dbReference type="EMBL" id="BROD01000001">
    <property type="protein sequence ID" value="GKX66587.1"/>
    <property type="molecule type" value="Genomic_DNA"/>
</dbReference>
<sequence>MSEFLKKHSKSIELIACIVISYILIKLINNSAILFRAIDSLYNILSPFIIAFIFAYALNPIMSFIERKFKLKRQLSILITYLLIIITLVLISTYLIPKIYNNLIDISSKLPIFATDCQQWFNGLLAENKNLSDLINSNNFMNLDAQTIVTKVKDIAIGTLNVALSSTISITSYFIKIVLGFLISIYVLYDKEKFKTLGKKSIMLIFRKKWGTRAIEFLKTIDKFIGAYIFIKAIDSLIIGILAFIGLTLMGSKYSLIIAIIAGITNMIPYVGPFIGMATGFIINVFFNFTLAIFVFLFLFLLQQFDSWFLDPKLIGNHIGLSPYFVILAVTIGGGFYGPIGMILAVPIMAVIKVYWQRIVKKIDSLYKKVLPENK</sequence>
<keyword evidence="2" id="KW-1185">Reference proteome</keyword>
<gene>
    <name evidence="1" type="ORF">rsdtw13_18450</name>
</gene>
<name>A0ACB5RCQ0_9CLOT</name>
<reference evidence="1" key="1">
    <citation type="journal article" date="2025" name="Int. J. Syst. Evol. Microbiol.">
        <title>Inconstantimicrobium mannanitabidum sp. nov., a novel member of the family Clostridiaceae isolated from anoxic soil under the treatment of reductive soil disinfestation.</title>
        <authorList>
            <person name="Ueki A."/>
            <person name="Tonouchi A."/>
            <person name="Honma S."/>
            <person name="Kaku N."/>
            <person name="Ueki K."/>
        </authorList>
    </citation>
    <scope>NUCLEOTIDE SEQUENCE</scope>
    <source>
        <strain evidence="1">TW13</strain>
    </source>
</reference>
<accession>A0ACB5RCQ0</accession>
<proteinExistence type="predicted"/>
<protein>
    <submittedName>
        <fullName evidence="1">Transporter</fullName>
    </submittedName>
</protein>
<dbReference type="Proteomes" id="UP001058074">
    <property type="component" value="Unassembled WGS sequence"/>
</dbReference>
<evidence type="ECO:0000313" key="2">
    <source>
        <dbReference type="Proteomes" id="UP001058074"/>
    </source>
</evidence>
<evidence type="ECO:0000313" key="1">
    <source>
        <dbReference type="EMBL" id="GKX66587.1"/>
    </source>
</evidence>